<dbReference type="Pfam" id="PF25372">
    <property type="entry name" value="DUF7885"/>
    <property type="match status" value="1"/>
</dbReference>
<dbReference type="Gene3D" id="3.80.10.10">
    <property type="entry name" value="Ribonuclease Inhibitor"/>
    <property type="match status" value="1"/>
</dbReference>
<evidence type="ECO:0000256" key="1">
    <source>
        <dbReference type="SAM" id="MobiDB-lite"/>
    </source>
</evidence>
<dbReference type="Proteomes" id="UP000036987">
    <property type="component" value="Unassembled WGS sequence"/>
</dbReference>
<dbReference type="STRING" id="29655.A0A0K9Q421"/>
<dbReference type="AlphaFoldDB" id="A0A0K9Q421"/>
<protein>
    <submittedName>
        <fullName evidence="3">F-box protein</fullName>
    </submittedName>
</protein>
<sequence>MGVERTHAIEATDGDTDADEDRGIERLPIDVLAHIFVFQLSFQDLGRASGVCRRWKDAVRRSLSRKHSLSFAGWKMNDESTSRLIHYTYNLKELDISRSSWGSQVSDVGLYKISYAKCIGNLTSISLWGMVGITDRGVIQLVSRASSLQHVNIGGTFITDESLYAISTSCKNLKRIVLWSCRHVTESGLLTLVNKCQKLESINVWGMRLPVSFFKTLLSISPSLQIKPTSLHLNNPGVLSIA</sequence>
<evidence type="ECO:0000313" key="3">
    <source>
        <dbReference type="EMBL" id="KMZ76021.1"/>
    </source>
</evidence>
<dbReference type="EMBL" id="LFYR01000090">
    <property type="protein sequence ID" value="KMZ76021.1"/>
    <property type="molecule type" value="Genomic_DNA"/>
</dbReference>
<organism evidence="3 4">
    <name type="scientific">Zostera marina</name>
    <name type="common">Eelgrass</name>
    <dbReference type="NCBI Taxonomy" id="29655"/>
    <lineage>
        <taxon>Eukaryota</taxon>
        <taxon>Viridiplantae</taxon>
        <taxon>Streptophyta</taxon>
        <taxon>Embryophyta</taxon>
        <taxon>Tracheophyta</taxon>
        <taxon>Spermatophyta</taxon>
        <taxon>Magnoliopsida</taxon>
        <taxon>Liliopsida</taxon>
        <taxon>Zosteraceae</taxon>
        <taxon>Zostera</taxon>
    </lineage>
</organism>
<dbReference type="SMART" id="SM00256">
    <property type="entry name" value="FBOX"/>
    <property type="match status" value="1"/>
</dbReference>
<dbReference type="GO" id="GO:0019005">
    <property type="term" value="C:SCF ubiquitin ligase complex"/>
    <property type="evidence" value="ECO:0000318"/>
    <property type="project" value="GO_Central"/>
</dbReference>
<comment type="caution">
    <text evidence="3">The sequence shown here is derived from an EMBL/GenBank/DDBJ whole genome shotgun (WGS) entry which is preliminary data.</text>
</comment>
<proteinExistence type="predicted"/>
<dbReference type="SMART" id="SM00367">
    <property type="entry name" value="LRR_CC"/>
    <property type="match status" value="4"/>
</dbReference>
<dbReference type="InterPro" id="IPR001810">
    <property type="entry name" value="F-box_dom"/>
</dbReference>
<dbReference type="OMA" id="FSGWKVD"/>
<dbReference type="Gene3D" id="1.20.1280.50">
    <property type="match status" value="1"/>
</dbReference>
<dbReference type="InterPro" id="IPR032675">
    <property type="entry name" value="LRR_dom_sf"/>
</dbReference>
<accession>A0A0K9Q421</accession>
<dbReference type="PANTHER" id="PTHR13318">
    <property type="entry name" value="PARTNER OF PAIRED, ISOFORM B-RELATED"/>
    <property type="match status" value="1"/>
</dbReference>
<feature type="compositionally biased region" description="Basic and acidic residues" evidence="1">
    <location>
        <begin position="1"/>
        <end position="10"/>
    </location>
</feature>
<gene>
    <name evidence="3" type="ORF">ZOSMA_107G00170</name>
</gene>
<reference evidence="4" key="1">
    <citation type="journal article" date="2016" name="Nature">
        <title>The genome of the seagrass Zostera marina reveals angiosperm adaptation to the sea.</title>
        <authorList>
            <person name="Olsen J.L."/>
            <person name="Rouze P."/>
            <person name="Verhelst B."/>
            <person name="Lin Y.-C."/>
            <person name="Bayer T."/>
            <person name="Collen J."/>
            <person name="Dattolo E."/>
            <person name="De Paoli E."/>
            <person name="Dittami S."/>
            <person name="Maumus F."/>
            <person name="Michel G."/>
            <person name="Kersting A."/>
            <person name="Lauritano C."/>
            <person name="Lohaus R."/>
            <person name="Toepel M."/>
            <person name="Tonon T."/>
            <person name="Vanneste K."/>
            <person name="Amirebrahimi M."/>
            <person name="Brakel J."/>
            <person name="Bostroem C."/>
            <person name="Chovatia M."/>
            <person name="Grimwood J."/>
            <person name="Jenkins J.W."/>
            <person name="Jueterbock A."/>
            <person name="Mraz A."/>
            <person name="Stam W.T."/>
            <person name="Tice H."/>
            <person name="Bornberg-Bauer E."/>
            <person name="Green P.J."/>
            <person name="Pearson G.A."/>
            <person name="Procaccini G."/>
            <person name="Duarte C.M."/>
            <person name="Schmutz J."/>
            <person name="Reusch T.B.H."/>
            <person name="Van de Peer Y."/>
        </authorList>
    </citation>
    <scope>NUCLEOTIDE SEQUENCE [LARGE SCALE GENOMIC DNA]</scope>
    <source>
        <strain evidence="4">cv. Finnish</strain>
    </source>
</reference>
<dbReference type="OrthoDB" id="550575at2759"/>
<dbReference type="Pfam" id="PF12937">
    <property type="entry name" value="F-box-like"/>
    <property type="match status" value="1"/>
</dbReference>
<dbReference type="GO" id="GO:0031146">
    <property type="term" value="P:SCF-dependent proteasomal ubiquitin-dependent protein catabolic process"/>
    <property type="evidence" value="ECO:0000318"/>
    <property type="project" value="GO_Central"/>
</dbReference>
<dbReference type="SUPFAM" id="SSF52047">
    <property type="entry name" value="RNI-like"/>
    <property type="match status" value="1"/>
</dbReference>
<feature type="domain" description="F-box" evidence="2">
    <location>
        <begin position="27"/>
        <end position="68"/>
    </location>
</feature>
<name>A0A0K9Q421_ZOSMR</name>
<feature type="region of interest" description="Disordered" evidence="1">
    <location>
        <begin position="1"/>
        <end position="21"/>
    </location>
</feature>
<dbReference type="InterPro" id="IPR006553">
    <property type="entry name" value="Leu-rich_rpt_Cys-con_subtyp"/>
</dbReference>
<dbReference type="SUPFAM" id="SSF81383">
    <property type="entry name" value="F-box domain"/>
    <property type="match status" value="1"/>
</dbReference>
<keyword evidence="4" id="KW-1185">Reference proteome</keyword>
<dbReference type="InterPro" id="IPR036047">
    <property type="entry name" value="F-box-like_dom_sf"/>
</dbReference>
<evidence type="ECO:0000259" key="2">
    <source>
        <dbReference type="SMART" id="SM00256"/>
    </source>
</evidence>
<dbReference type="InterPro" id="IPR057207">
    <property type="entry name" value="FBXL15_LRR"/>
</dbReference>
<evidence type="ECO:0000313" key="4">
    <source>
        <dbReference type="Proteomes" id="UP000036987"/>
    </source>
</evidence>
<dbReference type="FunFam" id="3.80.10.10:FF:000925">
    <property type="entry name" value="F-box protein At5g67140"/>
    <property type="match status" value="1"/>
</dbReference>